<dbReference type="Gene3D" id="3.40.1410.10">
    <property type="entry name" value="Chorismate lyase-like"/>
    <property type="match status" value="1"/>
</dbReference>
<dbReference type="InterPro" id="IPR028978">
    <property type="entry name" value="Chorismate_lyase_/UTRA_dom_sf"/>
</dbReference>
<dbReference type="EMBL" id="JBHSJB010000007">
    <property type="protein sequence ID" value="MFC5053869.1"/>
    <property type="molecule type" value="Genomic_DNA"/>
</dbReference>
<dbReference type="Pfam" id="PF07702">
    <property type="entry name" value="UTRA"/>
    <property type="match status" value="1"/>
</dbReference>
<comment type="caution">
    <text evidence="3">The sequence shown here is derived from an EMBL/GenBank/DDBJ whole genome shotgun (WGS) entry which is preliminary data.</text>
</comment>
<evidence type="ECO:0000256" key="1">
    <source>
        <dbReference type="SAM" id="MobiDB-lite"/>
    </source>
</evidence>
<feature type="region of interest" description="Disordered" evidence="1">
    <location>
        <begin position="1"/>
        <end position="22"/>
    </location>
</feature>
<evidence type="ECO:0000259" key="2">
    <source>
        <dbReference type="Pfam" id="PF07702"/>
    </source>
</evidence>
<protein>
    <submittedName>
        <fullName evidence="3">UTRA domain-containing protein</fullName>
    </submittedName>
</protein>
<reference evidence="4" key="1">
    <citation type="journal article" date="2019" name="Int. J. Syst. Evol. Microbiol.">
        <title>The Global Catalogue of Microorganisms (GCM) 10K type strain sequencing project: providing services to taxonomists for standard genome sequencing and annotation.</title>
        <authorList>
            <consortium name="The Broad Institute Genomics Platform"/>
            <consortium name="The Broad Institute Genome Sequencing Center for Infectious Disease"/>
            <person name="Wu L."/>
            <person name="Ma J."/>
        </authorList>
    </citation>
    <scope>NUCLEOTIDE SEQUENCE [LARGE SCALE GENOMIC DNA]</scope>
    <source>
        <strain evidence="4">KCTC 12848</strain>
    </source>
</reference>
<organism evidence="3 4">
    <name type="scientific">Saccharothrix xinjiangensis</name>
    <dbReference type="NCBI Taxonomy" id="204798"/>
    <lineage>
        <taxon>Bacteria</taxon>
        <taxon>Bacillati</taxon>
        <taxon>Actinomycetota</taxon>
        <taxon>Actinomycetes</taxon>
        <taxon>Pseudonocardiales</taxon>
        <taxon>Pseudonocardiaceae</taxon>
        <taxon>Saccharothrix</taxon>
    </lineage>
</organism>
<feature type="domain" description="UbiC transcription regulator-associated" evidence="2">
    <location>
        <begin position="23"/>
        <end position="68"/>
    </location>
</feature>
<dbReference type="Proteomes" id="UP001595833">
    <property type="component" value="Unassembled WGS sequence"/>
</dbReference>
<accession>A0ABV9XU46</accession>
<keyword evidence="4" id="KW-1185">Reference proteome</keyword>
<gene>
    <name evidence="3" type="ORF">ACFPFM_08875</name>
</gene>
<dbReference type="InterPro" id="IPR011663">
    <property type="entry name" value="UTRA"/>
</dbReference>
<evidence type="ECO:0000313" key="3">
    <source>
        <dbReference type="EMBL" id="MFC5053869.1"/>
    </source>
</evidence>
<proteinExistence type="predicted"/>
<dbReference type="SUPFAM" id="SSF64288">
    <property type="entry name" value="Chorismate lyase-like"/>
    <property type="match status" value="1"/>
</dbReference>
<dbReference type="RefSeq" id="WP_344036920.1">
    <property type="nucleotide sequence ID" value="NZ_BAAAKE010000005.1"/>
</dbReference>
<name>A0ABV9XU46_9PSEU</name>
<evidence type="ECO:0000313" key="4">
    <source>
        <dbReference type="Proteomes" id="UP001595833"/>
    </source>
</evidence>
<sequence>MRAPVAAGTSTRCTSGPGWWPGPATPEEMEKLELPAGEPVMILKRRTFTKDGVPIEFARGVHAASRFEWSYSFPLPD</sequence>